<name>A0ABS2K290_9GAMM</name>
<dbReference type="Proteomes" id="UP001430149">
    <property type="component" value="Unassembled WGS sequence"/>
</dbReference>
<dbReference type="SMART" id="SM00347">
    <property type="entry name" value="HTH_MARR"/>
    <property type="match status" value="1"/>
</dbReference>
<comment type="caution">
    <text evidence="5">The sequence shown here is derived from an EMBL/GenBank/DDBJ whole genome shotgun (WGS) entry which is preliminary data.</text>
</comment>
<dbReference type="EMBL" id="JADIKE010000032">
    <property type="protein sequence ID" value="MBM7125324.1"/>
    <property type="molecule type" value="Genomic_DNA"/>
</dbReference>
<evidence type="ECO:0000259" key="4">
    <source>
        <dbReference type="PROSITE" id="PS50995"/>
    </source>
</evidence>
<dbReference type="SUPFAM" id="SSF46785">
    <property type="entry name" value="Winged helix' DNA-binding domain"/>
    <property type="match status" value="1"/>
</dbReference>
<dbReference type="InterPro" id="IPR036390">
    <property type="entry name" value="WH_DNA-bd_sf"/>
</dbReference>
<dbReference type="InterPro" id="IPR039422">
    <property type="entry name" value="MarR/SlyA-like"/>
</dbReference>
<evidence type="ECO:0000256" key="1">
    <source>
        <dbReference type="ARBA" id="ARBA00023015"/>
    </source>
</evidence>
<dbReference type="RefSeq" id="WP_204680849.1">
    <property type="nucleotide sequence ID" value="NZ_BSNR01000010.1"/>
</dbReference>
<evidence type="ECO:0000256" key="2">
    <source>
        <dbReference type="ARBA" id="ARBA00023125"/>
    </source>
</evidence>
<accession>A0ABS2K290</accession>
<protein>
    <submittedName>
        <fullName evidence="5">MarR family transcriptional regulator</fullName>
    </submittedName>
</protein>
<dbReference type="PROSITE" id="PS50995">
    <property type="entry name" value="HTH_MARR_2"/>
    <property type="match status" value="1"/>
</dbReference>
<dbReference type="PRINTS" id="PR00598">
    <property type="entry name" value="HTHMARR"/>
</dbReference>
<feature type="domain" description="HTH marR-type" evidence="4">
    <location>
        <begin position="32"/>
        <end position="166"/>
    </location>
</feature>
<sequence>MEKQISTEQPPFPPCFLRDAYLSRFDAAAVLRLETVFALKAATQQITNVLNGWLEGTAGTPARFQTLALLWASGDTPLPHQEIITALQVKRATVSALMYSLEKEGLVRSIGDQKDRRRLLATITEEGKQIIEAAMGRNAVRVEKALAGFSPEELVLFQNLLNRAKDGFLQADA</sequence>
<dbReference type="PANTHER" id="PTHR33164:SF43">
    <property type="entry name" value="HTH-TYPE TRANSCRIPTIONAL REPRESSOR YETL"/>
    <property type="match status" value="1"/>
</dbReference>
<proteinExistence type="predicted"/>
<evidence type="ECO:0000256" key="3">
    <source>
        <dbReference type="ARBA" id="ARBA00023163"/>
    </source>
</evidence>
<reference evidence="5" key="1">
    <citation type="submission" date="2020-10" db="EMBL/GenBank/DDBJ databases">
        <title>Phylogeny of dyella-like bacteria.</title>
        <authorList>
            <person name="Fu J."/>
        </authorList>
    </citation>
    <scope>NUCLEOTIDE SEQUENCE</scope>
    <source>
        <strain evidence="5">DHOC52</strain>
    </source>
</reference>
<evidence type="ECO:0000313" key="5">
    <source>
        <dbReference type="EMBL" id="MBM7125324.1"/>
    </source>
</evidence>
<keyword evidence="3" id="KW-0804">Transcription</keyword>
<dbReference type="InterPro" id="IPR023187">
    <property type="entry name" value="Tscrpt_reg_MarR-type_CS"/>
</dbReference>
<keyword evidence="2" id="KW-0238">DNA-binding</keyword>
<dbReference type="InterPro" id="IPR000835">
    <property type="entry name" value="HTH_MarR-typ"/>
</dbReference>
<dbReference type="PANTHER" id="PTHR33164">
    <property type="entry name" value="TRANSCRIPTIONAL REGULATOR, MARR FAMILY"/>
    <property type="match status" value="1"/>
</dbReference>
<dbReference type="Pfam" id="PF01047">
    <property type="entry name" value="MarR"/>
    <property type="match status" value="1"/>
</dbReference>
<dbReference type="InterPro" id="IPR036388">
    <property type="entry name" value="WH-like_DNA-bd_sf"/>
</dbReference>
<organism evidence="5 6">
    <name type="scientific">Dyella flava</name>
    <dbReference type="NCBI Taxonomy" id="1920170"/>
    <lineage>
        <taxon>Bacteria</taxon>
        <taxon>Pseudomonadati</taxon>
        <taxon>Pseudomonadota</taxon>
        <taxon>Gammaproteobacteria</taxon>
        <taxon>Lysobacterales</taxon>
        <taxon>Rhodanobacteraceae</taxon>
        <taxon>Dyella</taxon>
    </lineage>
</organism>
<dbReference type="PROSITE" id="PS01117">
    <property type="entry name" value="HTH_MARR_1"/>
    <property type="match status" value="1"/>
</dbReference>
<dbReference type="Gene3D" id="1.10.10.10">
    <property type="entry name" value="Winged helix-like DNA-binding domain superfamily/Winged helix DNA-binding domain"/>
    <property type="match status" value="1"/>
</dbReference>
<keyword evidence="6" id="KW-1185">Reference proteome</keyword>
<keyword evidence="1" id="KW-0805">Transcription regulation</keyword>
<evidence type="ECO:0000313" key="6">
    <source>
        <dbReference type="Proteomes" id="UP001430149"/>
    </source>
</evidence>
<gene>
    <name evidence="5" type="ORF">ISP19_08005</name>
</gene>